<feature type="region of interest" description="Disordered" evidence="1">
    <location>
        <begin position="17"/>
        <end position="50"/>
    </location>
</feature>
<dbReference type="NCBIfam" id="NF038094">
    <property type="entry name" value="CueP_fam"/>
    <property type="match status" value="1"/>
</dbReference>
<feature type="compositionally biased region" description="Low complexity" evidence="1">
    <location>
        <begin position="26"/>
        <end position="39"/>
    </location>
</feature>
<dbReference type="HOGENOM" id="CLU_115304_0_0_11"/>
<proteinExistence type="predicted"/>
<organism evidence="2 3">
    <name type="scientific">Brachybacterium muris UCD-AY4</name>
    <dbReference type="NCBI Taxonomy" id="1249481"/>
    <lineage>
        <taxon>Bacteria</taxon>
        <taxon>Bacillati</taxon>
        <taxon>Actinomycetota</taxon>
        <taxon>Actinomycetes</taxon>
        <taxon>Micrococcales</taxon>
        <taxon>Dermabacteraceae</taxon>
        <taxon>Brachybacterium</taxon>
    </lineage>
</organism>
<evidence type="ECO:0000256" key="1">
    <source>
        <dbReference type="SAM" id="MobiDB-lite"/>
    </source>
</evidence>
<reference evidence="2 3" key="1">
    <citation type="journal article" date="2013" name="Genome Announc.">
        <title>Draft genome sequence of an Actinobacterium, Brachybacterium muris strain UCD-AY4.</title>
        <authorList>
            <person name="Lo J.R."/>
            <person name="Lang J.M."/>
            <person name="Darling A.E."/>
            <person name="Eisen J.A."/>
            <person name="Coil D.A."/>
        </authorList>
    </citation>
    <scope>NUCLEOTIDE SEQUENCE [LARGE SCALE GENOMIC DNA]</scope>
    <source>
        <strain evidence="2 3">UCD-AY4</strain>
    </source>
</reference>
<sequence length="207" mass="21828">MLSSMALAPLFLAGCRNDEPDAAGPTPDSSTDGTATDGATSGGSQAGTGDLLAAHGLEGMDTREIIEHLEALTLDERPQDLMASVRPSQLLMSDAEGRELALPIEGDFYLSTAPFVEGTHECWFHSLTTCRGELAEVEVEVRVADASTGEVIHEGTERTHPNGFFGLWLPRGGSYEMTCTVDGATSTTAISTATEDDATCLTTMQLT</sequence>
<evidence type="ECO:0000313" key="3">
    <source>
        <dbReference type="Proteomes" id="UP000019754"/>
    </source>
</evidence>
<accession>A0A022L1Z3</accession>
<evidence type="ECO:0000313" key="2">
    <source>
        <dbReference type="EMBL" id="EYT49951.1"/>
    </source>
</evidence>
<protein>
    <submittedName>
        <fullName evidence="2">Uncharacterized protein</fullName>
    </submittedName>
</protein>
<comment type="caution">
    <text evidence="2">The sequence shown here is derived from an EMBL/GenBank/DDBJ whole genome shotgun (WGS) entry which is preliminary data.</text>
</comment>
<dbReference type="EMBL" id="AORC01000006">
    <property type="protein sequence ID" value="EYT49951.1"/>
    <property type="molecule type" value="Genomic_DNA"/>
</dbReference>
<dbReference type="Proteomes" id="UP000019754">
    <property type="component" value="Unassembled WGS sequence"/>
</dbReference>
<gene>
    <name evidence="2" type="ORF">D641_0106220</name>
</gene>
<dbReference type="InterPro" id="IPR047808">
    <property type="entry name" value="CueP-like"/>
</dbReference>
<dbReference type="STRING" id="1249481.D641_0106220"/>
<name>A0A022L1Z3_9MICO</name>
<dbReference type="Gene3D" id="2.60.40.3700">
    <property type="match status" value="1"/>
</dbReference>
<dbReference type="AlphaFoldDB" id="A0A022L1Z3"/>
<dbReference type="Pfam" id="PF21172">
    <property type="entry name" value="CueP"/>
    <property type="match status" value="1"/>
</dbReference>
<keyword evidence="3" id="KW-1185">Reference proteome</keyword>